<accession>A0A1G6N864</accession>
<proteinExistence type="inferred from homology"/>
<feature type="domain" description="Glycosyltransferase family 28 N-terminal" evidence="11">
    <location>
        <begin position="7"/>
        <end position="145"/>
    </location>
</feature>
<evidence type="ECO:0000256" key="3">
    <source>
        <dbReference type="ARBA" id="ARBA00022676"/>
    </source>
</evidence>
<evidence type="ECO:0000256" key="2">
    <source>
        <dbReference type="ARBA" id="ARBA00022618"/>
    </source>
</evidence>
<keyword evidence="2 10" id="KW-0132">Cell division</keyword>
<reference evidence="14" key="1">
    <citation type="submission" date="2016-09" db="EMBL/GenBank/DDBJ databases">
        <authorList>
            <person name="Varghese N."/>
            <person name="Submissions S."/>
        </authorList>
    </citation>
    <scope>NUCLEOTIDE SEQUENCE [LARGE SCALE GENOMIC DNA]</scope>
    <source>
        <strain evidence="14">S5</strain>
    </source>
</reference>
<dbReference type="AlphaFoldDB" id="A0A1G6N864"/>
<keyword evidence="14" id="KW-1185">Reference proteome</keyword>
<comment type="caution">
    <text evidence="10">Lacks conserved residue(s) required for the propagation of feature annotation.</text>
</comment>
<comment type="similarity">
    <text evidence="10">Belongs to the glycosyltransferase 28 family. MurG subfamily.</text>
</comment>
<dbReference type="GO" id="GO:0005886">
    <property type="term" value="C:plasma membrane"/>
    <property type="evidence" value="ECO:0007669"/>
    <property type="project" value="UniProtKB-SubCell"/>
</dbReference>
<keyword evidence="6 10" id="KW-0573">Peptidoglycan synthesis</keyword>
<dbReference type="GO" id="GO:0051301">
    <property type="term" value="P:cell division"/>
    <property type="evidence" value="ECO:0007669"/>
    <property type="project" value="UniProtKB-KW"/>
</dbReference>
<keyword evidence="5 10" id="KW-0133">Cell shape</keyword>
<dbReference type="Pfam" id="PF03033">
    <property type="entry name" value="Glyco_transf_28"/>
    <property type="match status" value="1"/>
</dbReference>
<evidence type="ECO:0000259" key="11">
    <source>
        <dbReference type="Pfam" id="PF03033"/>
    </source>
</evidence>
<feature type="binding site" evidence="10">
    <location>
        <position position="198"/>
    </location>
    <ligand>
        <name>UDP-N-acetyl-alpha-D-glucosamine</name>
        <dbReference type="ChEBI" id="CHEBI:57705"/>
    </ligand>
</feature>
<protein>
    <recommendedName>
        <fullName evidence="10">UDP-N-acetylglucosamine--N-acetylmuramyl-(pentapeptide) pyrophosphoryl-undecaprenol N-acetylglucosamine transferase</fullName>
        <ecNumber evidence="10">2.4.1.227</ecNumber>
    </recommendedName>
    <alternativeName>
        <fullName evidence="10">Undecaprenyl-PP-MurNAc-pentapeptide-UDPGlcNAc GlcNAc transferase</fullName>
    </alternativeName>
</protein>
<dbReference type="InterPro" id="IPR004276">
    <property type="entry name" value="GlycoTrans_28_N"/>
</dbReference>
<dbReference type="NCBIfam" id="NF009102">
    <property type="entry name" value="PRK12446.1"/>
    <property type="match status" value="1"/>
</dbReference>
<evidence type="ECO:0000256" key="7">
    <source>
        <dbReference type="ARBA" id="ARBA00023136"/>
    </source>
</evidence>
<dbReference type="Proteomes" id="UP000242949">
    <property type="component" value="Unassembled WGS sequence"/>
</dbReference>
<comment type="function">
    <text evidence="10">Cell wall formation. Catalyzes the transfer of a GlcNAc subunit on undecaprenyl-pyrophosphoryl-MurNAc-pentapeptide (lipid intermediate I) to form undecaprenyl-pyrophosphoryl-MurNAc-(pentapeptide)GlcNAc (lipid intermediate II).</text>
</comment>
<evidence type="ECO:0000256" key="9">
    <source>
        <dbReference type="ARBA" id="ARBA00023316"/>
    </source>
</evidence>
<evidence type="ECO:0000313" key="14">
    <source>
        <dbReference type="Proteomes" id="UP000242949"/>
    </source>
</evidence>
<keyword evidence="3 10" id="KW-0328">Glycosyltransferase</keyword>
<gene>
    <name evidence="10" type="primary">murG</name>
    <name evidence="13" type="ORF">SAMN05421734_1151</name>
</gene>
<keyword evidence="1 10" id="KW-1003">Cell membrane</keyword>
<keyword evidence="9 10" id="KW-0961">Cell wall biogenesis/degradation</keyword>
<dbReference type="CDD" id="cd03785">
    <property type="entry name" value="GT28_MurG"/>
    <property type="match status" value="1"/>
</dbReference>
<dbReference type="NCBIfam" id="TIGR01133">
    <property type="entry name" value="murG"/>
    <property type="match status" value="1"/>
</dbReference>
<evidence type="ECO:0000313" key="13">
    <source>
        <dbReference type="EMBL" id="SDC63881.1"/>
    </source>
</evidence>
<evidence type="ECO:0000256" key="1">
    <source>
        <dbReference type="ARBA" id="ARBA00022475"/>
    </source>
</evidence>
<feature type="binding site" evidence="10">
    <location>
        <begin position="14"/>
        <end position="16"/>
    </location>
    <ligand>
        <name>UDP-N-acetyl-alpha-D-glucosamine</name>
        <dbReference type="ChEBI" id="CHEBI:57705"/>
    </ligand>
</feature>
<dbReference type="PANTHER" id="PTHR21015">
    <property type="entry name" value="UDP-N-ACETYLGLUCOSAMINE--N-ACETYLMURAMYL-(PENTAPEPTIDE) PYROPHOSPHORYL-UNDECAPRENOL N-ACETYLGLUCOSAMINE TRANSFERASE 1"/>
    <property type="match status" value="1"/>
</dbReference>
<dbReference type="OrthoDB" id="9808936at2"/>
<dbReference type="PANTHER" id="PTHR21015:SF27">
    <property type="entry name" value="UDP-N-ACETYLGLUCOSAMINE--N-ACETYLMURAMYL-(PENTAPEPTIDE) PYROPHOSPHORYL-UNDECAPRENOL N-ACETYLGLUCOSAMINE TRANSFERASE"/>
    <property type="match status" value="1"/>
</dbReference>
<dbReference type="InterPro" id="IPR006009">
    <property type="entry name" value="GlcNAc_MurG"/>
</dbReference>
<dbReference type="HAMAP" id="MF_00033">
    <property type="entry name" value="MurG"/>
    <property type="match status" value="1"/>
</dbReference>
<dbReference type="GO" id="GO:0005975">
    <property type="term" value="P:carbohydrate metabolic process"/>
    <property type="evidence" value="ECO:0007669"/>
    <property type="project" value="InterPro"/>
</dbReference>
<dbReference type="RefSeq" id="WP_090797312.1">
    <property type="nucleotide sequence ID" value="NZ_FMYI01000015.1"/>
</dbReference>
<comment type="subcellular location">
    <subcellularLocation>
        <location evidence="10">Cell membrane</location>
        <topology evidence="10">Peripheral membrane protein</topology>
        <orientation evidence="10">Cytoplasmic side</orientation>
    </subcellularLocation>
</comment>
<dbReference type="EC" id="2.4.1.227" evidence="10"/>
<dbReference type="Gene3D" id="3.40.50.2000">
    <property type="entry name" value="Glycogen Phosphorylase B"/>
    <property type="match status" value="2"/>
</dbReference>
<organism evidence="13 14">
    <name type="scientific">Pelagirhabdus alkalitolerans</name>
    <dbReference type="NCBI Taxonomy" id="1612202"/>
    <lineage>
        <taxon>Bacteria</taxon>
        <taxon>Bacillati</taxon>
        <taxon>Bacillota</taxon>
        <taxon>Bacilli</taxon>
        <taxon>Bacillales</taxon>
        <taxon>Bacillaceae</taxon>
        <taxon>Pelagirhabdus</taxon>
    </lineage>
</organism>
<name>A0A1G6N864_9BACI</name>
<dbReference type="GO" id="GO:0009252">
    <property type="term" value="P:peptidoglycan biosynthetic process"/>
    <property type="evidence" value="ECO:0007669"/>
    <property type="project" value="UniProtKB-UniRule"/>
</dbReference>
<evidence type="ECO:0000256" key="8">
    <source>
        <dbReference type="ARBA" id="ARBA00023306"/>
    </source>
</evidence>
<feature type="binding site" evidence="10">
    <location>
        <position position="292"/>
    </location>
    <ligand>
        <name>UDP-N-acetyl-alpha-D-glucosamine</name>
        <dbReference type="ChEBI" id="CHEBI:57705"/>
    </ligand>
</feature>
<dbReference type="GO" id="GO:0051991">
    <property type="term" value="F:UDP-N-acetyl-D-glucosamine:N-acetylmuramoyl-L-alanyl-D-glutamyl-meso-2,6-diaminopimelyl-D-alanyl-D-alanine-diphosphoundecaprenol 4-beta-N-acetylglucosaminlytransferase activity"/>
    <property type="evidence" value="ECO:0007669"/>
    <property type="project" value="RHEA"/>
</dbReference>
<evidence type="ECO:0000256" key="10">
    <source>
        <dbReference type="HAMAP-Rule" id="MF_00033"/>
    </source>
</evidence>
<feature type="binding site" evidence="10">
    <location>
        <position position="168"/>
    </location>
    <ligand>
        <name>UDP-N-acetyl-alpha-D-glucosamine</name>
        <dbReference type="ChEBI" id="CHEBI:57705"/>
    </ligand>
</feature>
<dbReference type="UniPathway" id="UPA00219"/>
<keyword evidence="4 10" id="KW-0808">Transferase</keyword>
<dbReference type="SUPFAM" id="SSF53756">
    <property type="entry name" value="UDP-Glycosyltransferase/glycogen phosphorylase"/>
    <property type="match status" value="1"/>
</dbReference>
<evidence type="ECO:0000256" key="4">
    <source>
        <dbReference type="ARBA" id="ARBA00022679"/>
    </source>
</evidence>
<evidence type="ECO:0000256" key="6">
    <source>
        <dbReference type="ARBA" id="ARBA00022984"/>
    </source>
</evidence>
<dbReference type="GO" id="GO:0071555">
    <property type="term" value="P:cell wall organization"/>
    <property type="evidence" value="ECO:0007669"/>
    <property type="project" value="UniProtKB-KW"/>
</dbReference>
<feature type="domain" description="Glycosyl transferase family 28 C-terminal" evidence="12">
    <location>
        <begin position="192"/>
        <end position="346"/>
    </location>
</feature>
<dbReference type="Pfam" id="PF04101">
    <property type="entry name" value="Glyco_tran_28_C"/>
    <property type="match status" value="1"/>
</dbReference>
<dbReference type="EMBL" id="FMYI01000015">
    <property type="protein sequence ID" value="SDC63881.1"/>
    <property type="molecule type" value="Genomic_DNA"/>
</dbReference>
<dbReference type="STRING" id="1612202.SAMN05421734_1151"/>
<dbReference type="GO" id="GO:0050511">
    <property type="term" value="F:undecaprenyldiphospho-muramoylpentapeptide beta-N-acetylglucosaminyltransferase activity"/>
    <property type="evidence" value="ECO:0007669"/>
    <property type="project" value="UniProtKB-UniRule"/>
</dbReference>
<sequence length="360" mass="40159">MTKRKQIVLTGGGTAGHVMVNLAIIPILKQDGWKIDYIGSKKGIERDLIENLEGITYHPISTGKLRRYASIENFKDPFKVLNGIRQATMILHRLKPQVIFSKGGFVSVPVLMASRLKGVPAIIHESDITPGLANKLAMPFAKRILATFPETLDHLSKEKAKWIGAVIRPELFEGDQGAGLKMADLDRSKPVMMVMGGSAGSKRLNEAVREQLDTLLATYQVIHICGKDHLDSTIHRRGYKQFEYVNKGLPDLLAATDVVVSRAGANAIFEFLALKKPMLLIPLSRQASRGDQILNAKAFEKQGYAHVLYEEDLNDQSFIKKVNGLTKNKDQIKNAMNQYERQDATQRVIDELYQLAKSIK</sequence>
<comment type="catalytic activity">
    <reaction evidence="10">
        <text>di-trans,octa-cis-undecaprenyl diphospho-N-acetyl-alpha-D-muramoyl-L-alanyl-D-glutamyl-meso-2,6-diaminopimeloyl-D-alanyl-D-alanine + UDP-N-acetyl-alpha-D-glucosamine = di-trans,octa-cis-undecaprenyl diphospho-[N-acetyl-alpha-D-glucosaminyl-(1-&gt;4)]-N-acetyl-alpha-D-muramoyl-L-alanyl-D-glutamyl-meso-2,6-diaminopimeloyl-D-alanyl-D-alanine + UDP + H(+)</text>
        <dbReference type="Rhea" id="RHEA:31227"/>
        <dbReference type="ChEBI" id="CHEBI:15378"/>
        <dbReference type="ChEBI" id="CHEBI:57705"/>
        <dbReference type="ChEBI" id="CHEBI:58223"/>
        <dbReference type="ChEBI" id="CHEBI:61387"/>
        <dbReference type="ChEBI" id="CHEBI:61388"/>
        <dbReference type="EC" id="2.4.1.227"/>
    </reaction>
</comment>
<dbReference type="GO" id="GO:0008360">
    <property type="term" value="P:regulation of cell shape"/>
    <property type="evidence" value="ECO:0007669"/>
    <property type="project" value="UniProtKB-KW"/>
</dbReference>
<keyword evidence="8 10" id="KW-0131">Cell cycle</keyword>
<evidence type="ECO:0000256" key="5">
    <source>
        <dbReference type="ARBA" id="ARBA00022960"/>
    </source>
</evidence>
<keyword evidence="7 10" id="KW-0472">Membrane</keyword>
<comment type="pathway">
    <text evidence="10">Cell wall biogenesis; peptidoglycan biosynthesis.</text>
</comment>
<dbReference type="InterPro" id="IPR007235">
    <property type="entry name" value="Glyco_trans_28_C"/>
</dbReference>
<evidence type="ECO:0000259" key="12">
    <source>
        <dbReference type="Pfam" id="PF04101"/>
    </source>
</evidence>